<dbReference type="OrthoDB" id="9812065at2"/>
<accession>A0A3M8DYD4</accession>
<dbReference type="Gene3D" id="3.20.20.370">
    <property type="entry name" value="Glycoside hydrolase/deacetylase"/>
    <property type="match status" value="2"/>
</dbReference>
<evidence type="ECO:0000313" key="5">
    <source>
        <dbReference type="Proteomes" id="UP000271031"/>
    </source>
</evidence>
<dbReference type="AlphaFoldDB" id="A0A3M8DYD4"/>
<organism evidence="4 5">
    <name type="scientific">Brevibacillus fluminis</name>
    <dbReference type="NCBI Taxonomy" id="511487"/>
    <lineage>
        <taxon>Bacteria</taxon>
        <taxon>Bacillati</taxon>
        <taxon>Bacillota</taxon>
        <taxon>Bacilli</taxon>
        <taxon>Bacillales</taxon>
        <taxon>Paenibacillaceae</taxon>
        <taxon>Brevibacillus</taxon>
    </lineage>
</organism>
<dbReference type="PANTHER" id="PTHR10587">
    <property type="entry name" value="GLYCOSYL TRANSFERASE-RELATED"/>
    <property type="match status" value="1"/>
</dbReference>
<protein>
    <submittedName>
        <fullName evidence="4">Polysaccharide deacetylase family protein</fullName>
    </submittedName>
</protein>
<dbReference type="EMBL" id="RHHQ01000003">
    <property type="protein sequence ID" value="RNB92555.1"/>
    <property type="molecule type" value="Genomic_DNA"/>
</dbReference>
<sequence length="474" mass="52904">MNVVAKWLGMATALTMLAGCELPGHEVGVDTKRKPPIAKKIVRFAGEKSKAISMVYTTRRALSLTFDGMADRETMEKLLDKLDAFHIKATFFLPGMRVAEEPDIAKEIVARGHEIENNTLNRLDLTKLSYNELYSEINLGDQVIKKATGITPHYVRTKLDSFNDDVRLATAQSGQEAVVSASLFLHNWQKETDLQKSHYVRKYINRGGIIEIDTEENKNLLEDIALLAKAADDVGYQFVTLHDLIEKGGERKPLEEIPGYAAAKINPNQSGAQYRLVSSLSTEKKVVALSFDDWGTDDTVTKILDLLDRYNVKASFFLRADGVEKNPNLARAIYEKGHDVGNHTYSHPVVTTITQAQLQEEIVKAHRIITEAIQHEPTMYFRPPTGVVDDKTLRTIGATGYHTIANFDVTPSDYVKTQTADGIVQAVMDQTHSGSVILLHMLDDIHTIEALPVIIEKLRSKGYSFVKMTDMFGT</sequence>
<comment type="caution">
    <text evidence="4">The sequence shown here is derived from an EMBL/GenBank/DDBJ whole genome shotgun (WGS) entry which is preliminary data.</text>
</comment>
<keyword evidence="2" id="KW-0378">Hydrolase</keyword>
<dbReference type="PROSITE" id="PS51257">
    <property type="entry name" value="PROKAR_LIPOPROTEIN"/>
    <property type="match status" value="1"/>
</dbReference>
<dbReference type="GO" id="GO:0005975">
    <property type="term" value="P:carbohydrate metabolic process"/>
    <property type="evidence" value="ECO:0007669"/>
    <property type="project" value="InterPro"/>
</dbReference>
<dbReference type="CDD" id="cd10917">
    <property type="entry name" value="CE4_NodB_like_6s_7s"/>
    <property type="match status" value="2"/>
</dbReference>
<keyword evidence="5" id="KW-1185">Reference proteome</keyword>
<feature type="domain" description="NodB homology" evidence="3">
    <location>
        <begin position="60"/>
        <end position="239"/>
    </location>
</feature>
<dbReference type="PROSITE" id="PS51677">
    <property type="entry name" value="NODB"/>
    <property type="match status" value="2"/>
</dbReference>
<dbReference type="InterPro" id="IPR011330">
    <property type="entry name" value="Glyco_hydro/deAcase_b/a-brl"/>
</dbReference>
<feature type="domain" description="NodB homology" evidence="3">
    <location>
        <begin position="285"/>
        <end position="466"/>
    </location>
</feature>
<dbReference type="PANTHER" id="PTHR10587:SF133">
    <property type="entry name" value="CHITIN DEACETYLASE 1-RELATED"/>
    <property type="match status" value="1"/>
</dbReference>
<proteinExistence type="predicted"/>
<gene>
    <name evidence="4" type="ORF">EDM56_01805</name>
</gene>
<keyword evidence="1" id="KW-0479">Metal-binding</keyword>
<evidence type="ECO:0000256" key="2">
    <source>
        <dbReference type="ARBA" id="ARBA00022801"/>
    </source>
</evidence>
<dbReference type="GO" id="GO:0016020">
    <property type="term" value="C:membrane"/>
    <property type="evidence" value="ECO:0007669"/>
    <property type="project" value="TreeGrafter"/>
</dbReference>
<name>A0A3M8DYD4_9BACL</name>
<evidence type="ECO:0000256" key="1">
    <source>
        <dbReference type="ARBA" id="ARBA00022723"/>
    </source>
</evidence>
<dbReference type="InterPro" id="IPR050248">
    <property type="entry name" value="Polysacc_deacetylase_ArnD"/>
</dbReference>
<dbReference type="SUPFAM" id="SSF88713">
    <property type="entry name" value="Glycoside hydrolase/deacetylase"/>
    <property type="match status" value="2"/>
</dbReference>
<dbReference type="GO" id="GO:0016810">
    <property type="term" value="F:hydrolase activity, acting on carbon-nitrogen (but not peptide) bonds"/>
    <property type="evidence" value="ECO:0007669"/>
    <property type="project" value="InterPro"/>
</dbReference>
<dbReference type="GO" id="GO:0046872">
    <property type="term" value="F:metal ion binding"/>
    <property type="evidence" value="ECO:0007669"/>
    <property type="project" value="UniProtKB-KW"/>
</dbReference>
<evidence type="ECO:0000259" key="3">
    <source>
        <dbReference type="PROSITE" id="PS51677"/>
    </source>
</evidence>
<dbReference type="Pfam" id="PF01522">
    <property type="entry name" value="Polysacc_deac_1"/>
    <property type="match status" value="2"/>
</dbReference>
<dbReference type="Proteomes" id="UP000271031">
    <property type="component" value="Unassembled WGS sequence"/>
</dbReference>
<reference evidence="4 5" key="1">
    <citation type="submission" date="2018-10" db="EMBL/GenBank/DDBJ databases">
        <title>Phylogenomics of Brevibacillus.</title>
        <authorList>
            <person name="Dunlap C."/>
        </authorList>
    </citation>
    <scope>NUCLEOTIDE SEQUENCE [LARGE SCALE GENOMIC DNA]</scope>
    <source>
        <strain evidence="4 5">JCM 15716</strain>
    </source>
</reference>
<dbReference type="InterPro" id="IPR002509">
    <property type="entry name" value="NODB_dom"/>
</dbReference>
<evidence type="ECO:0000313" key="4">
    <source>
        <dbReference type="EMBL" id="RNB92555.1"/>
    </source>
</evidence>